<keyword evidence="4" id="KW-0611">Plant defense</keyword>
<dbReference type="PANTHER" id="PTHR15140:SF37">
    <property type="entry name" value="UBIQUITIN-LIKE DOMAIN-CONTAINING PROTEIN"/>
    <property type="match status" value="1"/>
</dbReference>
<evidence type="ECO:0000256" key="2">
    <source>
        <dbReference type="ARBA" id="ARBA00022737"/>
    </source>
</evidence>
<gene>
    <name evidence="10" type="ORF">AAHA92_23355</name>
</gene>
<comment type="similarity">
    <text evidence="1">Belongs to the disease resistance NB-LRR family.</text>
</comment>
<evidence type="ECO:0000256" key="4">
    <source>
        <dbReference type="ARBA" id="ARBA00022821"/>
    </source>
</evidence>
<keyword evidence="3" id="KW-0547">Nucleotide-binding</keyword>
<evidence type="ECO:0000259" key="9">
    <source>
        <dbReference type="Pfam" id="PF23598"/>
    </source>
</evidence>
<dbReference type="Gene3D" id="3.40.50.300">
    <property type="entry name" value="P-loop containing nucleotide triphosphate hydrolases"/>
    <property type="match status" value="1"/>
</dbReference>
<dbReference type="SUPFAM" id="SSF52058">
    <property type="entry name" value="L domain-like"/>
    <property type="match status" value="1"/>
</dbReference>
<dbReference type="InterPro" id="IPR036388">
    <property type="entry name" value="WH-like_DNA-bd_sf"/>
</dbReference>
<dbReference type="PANTHER" id="PTHR15140">
    <property type="entry name" value="TUBULIN-SPECIFIC CHAPERONE E"/>
    <property type="match status" value="1"/>
</dbReference>
<evidence type="ECO:0000259" key="8">
    <source>
        <dbReference type="Pfam" id="PF23559"/>
    </source>
</evidence>
<dbReference type="SUPFAM" id="SSF52540">
    <property type="entry name" value="P-loop containing nucleoside triphosphate hydrolases"/>
    <property type="match status" value="1"/>
</dbReference>
<dbReference type="Gene3D" id="3.80.10.10">
    <property type="entry name" value="Ribonuclease Inhibitor"/>
    <property type="match status" value="1"/>
</dbReference>
<keyword evidence="11" id="KW-1185">Reference proteome</keyword>
<dbReference type="InterPro" id="IPR058922">
    <property type="entry name" value="WHD_DRP"/>
</dbReference>
<evidence type="ECO:0000313" key="11">
    <source>
        <dbReference type="Proteomes" id="UP001567538"/>
    </source>
</evidence>
<evidence type="ECO:0000256" key="3">
    <source>
        <dbReference type="ARBA" id="ARBA00022741"/>
    </source>
</evidence>
<dbReference type="InterPro" id="IPR032675">
    <property type="entry name" value="LRR_dom_sf"/>
</dbReference>
<evidence type="ECO:0000259" key="7">
    <source>
        <dbReference type="Pfam" id="PF00931"/>
    </source>
</evidence>
<feature type="domain" description="Disease resistance R13L4/SHOC-2-like LRR" evidence="9">
    <location>
        <begin position="509"/>
        <end position="742"/>
    </location>
</feature>
<feature type="domain" description="NB-ARC" evidence="7">
    <location>
        <begin position="225"/>
        <end position="389"/>
    </location>
</feature>
<feature type="domain" description="Disease resistance protein winged helix" evidence="8">
    <location>
        <begin position="429"/>
        <end position="483"/>
    </location>
</feature>
<evidence type="ECO:0000256" key="1">
    <source>
        <dbReference type="ARBA" id="ARBA00008894"/>
    </source>
</evidence>
<dbReference type="InterPro" id="IPR027417">
    <property type="entry name" value="P-loop_NTPase"/>
</dbReference>
<evidence type="ECO:0000256" key="6">
    <source>
        <dbReference type="SAM" id="MobiDB-lite"/>
    </source>
</evidence>
<proteinExistence type="inferred from homology"/>
<dbReference type="Pfam" id="PF23559">
    <property type="entry name" value="WHD_DRP"/>
    <property type="match status" value="1"/>
</dbReference>
<keyword evidence="2" id="KW-0677">Repeat</keyword>
<protein>
    <submittedName>
        <fullName evidence="10">Late blight resistance protein R1B-16</fullName>
    </submittedName>
</protein>
<dbReference type="InterPro" id="IPR055414">
    <property type="entry name" value="LRR_R13L4/SHOC2-like"/>
</dbReference>
<keyword evidence="5" id="KW-0067">ATP-binding</keyword>
<dbReference type="EMBL" id="JBEAFC010000008">
    <property type="protein sequence ID" value="KAL1546806.1"/>
    <property type="molecule type" value="Genomic_DNA"/>
</dbReference>
<dbReference type="Pfam" id="PF00931">
    <property type="entry name" value="NB-ARC"/>
    <property type="match status" value="1"/>
</dbReference>
<dbReference type="GO" id="GO:0006952">
    <property type="term" value="P:defense response"/>
    <property type="evidence" value="ECO:0007669"/>
    <property type="project" value="UniProtKB-KW"/>
</dbReference>
<name>A0ABD1GVG6_SALDI</name>
<evidence type="ECO:0000256" key="5">
    <source>
        <dbReference type="ARBA" id="ARBA00022840"/>
    </source>
</evidence>
<reference evidence="10 11" key="1">
    <citation type="submission" date="2024-06" db="EMBL/GenBank/DDBJ databases">
        <title>A chromosome level genome sequence of Diviner's sage (Salvia divinorum).</title>
        <authorList>
            <person name="Ford S.A."/>
            <person name="Ro D.-K."/>
            <person name="Ness R.W."/>
            <person name="Phillips M.A."/>
        </authorList>
    </citation>
    <scope>NUCLEOTIDE SEQUENCE [LARGE SCALE GENOMIC DNA]</scope>
    <source>
        <strain evidence="10">SAF-2024a</strain>
        <tissue evidence="10">Leaf</tissue>
    </source>
</reference>
<organism evidence="10 11">
    <name type="scientific">Salvia divinorum</name>
    <name type="common">Maria pastora</name>
    <name type="synonym">Diviner's sage</name>
    <dbReference type="NCBI Taxonomy" id="28513"/>
    <lineage>
        <taxon>Eukaryota</taxon>
        <taxon>Viridiplantae</taxon>
        <taxon>Streptophyta</taxon>
        <taxon>Embryophyta</taxon>
        <taxon>Tracheophyta</taxon>
        <taxon>Spermatophyta</taxon>
        <taxon>Magnoliopsida</taxon>
        <taxon>eudicotyledons</taxon>
        <taxon>Gunneridae</taxon>
        <taxon>Pentapetalae</taxon>
        <taxon>asterids</taxon>
        <taxon>lamiids</taxon>
        <taxon>Lamiales</taxon>
        <taxon>Lamiaceae</taxon>
        <taxon>Nepetoideae</taxon>
        <taxon>Mentheae</taxon>
        <taxon>Salviinae</taxon>
        <taxon>Salvia</taxon>
        <taxon>Salvia subgen. Calosphace</taxon>
    </lineage>
</organism>
<feature type="region of interest" description="Disordered" evidence="6">
    <location>
        <begin position="150"/>
        <end position="169"/>
    </location>
</feature>
<dbReference type="Proteomes" id="UP001567538">
    <property type="component" value="Unassembled WGS sequence"/>
</dbReference>
<comment type="caution">
    <text evidence="10">The sequence shown here is derived from an EMBL/GenBank/DDBJ whole genome shotgun (WGS) entry which is preliminary data.</text>
</comment>
<accession>A0ABD1GVG6</accession>
<dbReference type="AlphaFoldDB" id="A0ABD1GVG6"/>
<dbReference type="InterPro" id="IPR002182">
    <property type="entry name" value="NB-ARC"/>
</dbReference>
<dbReference type="Gene3D" id="1.10.10.10">
    <property type="entry name" value="Winged helix-like DNA-binding domain superfamily/Winged helix DNA-binding domain"/>
    <property type="match status" value="1"/>
</dbReference>
<dbReference type="Pfam" id="PF23598">
    <property type="entry name" value="LRR_14"/>
    <property type="match status" value="1"/>
</dbReference>
<sequence length="799" mass="91070">MDYEALDSLQQTLLQIYERDDDLTFRRVKQRILCIRDKAVVLQFLKQYFPEKERIREVADTIEEIIQYLFSPQNLSDRGSVDPTVRLSDQLGELAEDLDSIVEDVVDYIRQQSDPPPALRSSSSSDPPVVAAELIVINSNGLRRLAEKLKSTDRELPDEDPSDSAPIFPLTSNDVVAGFDDDLSDSASITSSSRSAPTSKDLEVDSNEDLVVGFDENHLVGSNDDVVQIIERVTSRSSSLQILPIVAVGGIGESAFAKYIYDHPTIMGHFDMRAWITITQDYSTESILSKSLASVKGKDHLGRDFLTEFEVGAYDLDVTGTIFFWGRYLIVMDGMWSVEVWDKAQRLFVKHYDGSTIILVTRQMDVAAYFARRGGNLMMPFLDDGQSWLATNKDLVVGFHEDMQQLMDRLIRDSKLHIQTIPIVGMGGIAEGFLERHSESERVELVAEECLEDLIKQSLVLVTSRKIDGKIKSCRLHSMVRDFCVRKAGKEKFLLPVMDFFPNPILRRNDHSYWELGQVFELIYLTYLAFSIPDSIVPPAIAKLQNLQTLIIYRFDVHLPVEIWRLRQLRHLIAFSFHSLPIPKVASPLRNLQTLSIATNFVCGERIVKIIPSIRKLGICYSEEEFGADYHLDNLIHFLRLEKLKLKTHSSSAPHPYSLIFPLSLIKLELSGGWICWTDMAIVGSLPDLQVLKLKNYACHGEHWETVGGEFRKLMLLLIDESDLNHWKTRSSHFPRLKCLMLHRCPYLDEIPHDIGNITTLELIEIDDRNRSLSYSTNIIREMHRKVTGDDSLKVVKRS</sequence>
<evidence type="ECO:0000313" key="10">
    <source>
        <dbReference type="EMBL" id="KAL1546806.1"/>
    </source>
</evidence>